<proteinExistence type="predicted"/>
<dbReference type="AlphaFoldDB" id="A0ABD0M357"/>
<keyword evidence="2" id="KW-1185">Reference proteome</keyword>
<reference evidence="1 2" key="1">
    <citation type="journal article" date="2023" name="Sci. Data">
        <title>Genome assembly of the Korean intertidal mud-creeper Batillaria attramentaria.</title>
        <authorList>
            <person name="Patra A.K."/>
            <person name="Ho P.T."/>
            <person name="Jun S."/>
            <person name="Lee S.J."/>
            <person name="Kim Y."/>
            <person name="Won Y.J."/>
        </authorList>
    </citation>
    <scope>NUCLEOTIDE SEQUENCE [LARGE SCALE GENOMIC DNA]</scope>
    <source>
        <strain evidence="1">Wonlab-2016</strain>
    </source>
</reference>
<comment type="caution">
    <text evidence="1">The sequence shown here is derived from an EMBL/GenBank/DDBJ whole genome shotgun (WGS) entry which is preliminary data.</text>
</comment>
<evidence type="ECO:0000313" key="2">
    <source>
        <dbReference type="Proteomes" id="UP001519460"/>
    </source>
</evidence>
<feature type="non-terminal residue" evidence="1">
    <location>
        <position position="1"/>
    </location>
</feature>
<sequence length="73" mass="7862">VVFKSALSHTQPGLRRAPSAVDAPVSDANAGVCGGFRMVAGVQFTARHCHCQLAKESSLWERDCRTPHDVQSL</sequence>
<protein>
    <submittedName>
        <fullName evidence="1">Uncharacterized protein</fullName>
    </submittedName>
</protein>
<dbReference type="EMBL" id="JACVVK020000009">
    <property type="protein sequence ID" value="KAK7505683.1"/>
    <property type="molecule type" value="Genomic_DNA"/>
</dbReference>
<organism evidence="1 2">
    <name type="scientific">Batillaria attramentaria</name>
    <dbReference type="NCBI Taxonomy" id="370345"/>
    <lineage>
        <taxon>Eukaryota</taxon>
        <taxon>Metazoa</taxon>
        <taxon>Spiralia</taxon>
        <taxon>Lophotrochozoa</taxon>
        <taxon>Mollusca</taxon>
        <taxon>Gastropoda</taxon>
        <taxon>Caenogastropoda</taxon>
        <taxon>Sorbeoconcha</taxon>
        <taxon>Cerithioidea</taxon>
        <taxon>Batillariidae</taxon>
        <taxon>Batillaria</taxon>
    </lineage>
</organism>
<name>A0ABD0M357_9CAEN</name>
<accession>A0ABD0M357</accession>
<dbReference type="Proteomes" id="UP001519460">
    <property type="component" value="Unassembled WGS sequence"/>
</dbReference>
<gene>
    <name evidence="1" type="ORF">BaRGS_00002954</name>
</gene>
<evidence type="ECO:0000313" key="1">
    <source>
        <dbReference type="EMBL" id="KAK7505683.1"/>
    </source>
</evidence>